<dbReference type="OrthoDB" id="3227079at2759"/>
<protein>
    <submittedName>
        <fullName evidence="2">Uncharacterized protein</fullName>
    </submittedName>
</protein>
<feature type="region of interest" description="Disordered" evidence="1">
    <location>
        <begin position="87"/>
        <end position="126"/>
    </location>
</feature>
<sequence>MLASIFSCCIRREQSPGGGQQQVDERTLLIPHQPEETAPPIPSYVVVDQDRLKERLGDIIKAKEGKMVNVNAPLPLNLHNQRFASSRAHYHHTHSRPDESGGTSSASGSRSASLSNSRNAENTYNNYSTVTATRSSALIYNSLAMDSRSPSRSSSRAGGLDGEDGMVEYLGGRDDEEESGSREVGAQGVILNVRLVDGMGARDQSQARWGRASTRGRSPGRAKGKDRDGDDDEGNVRSEEGELESTPRPFALPQTSRDLSPGESPMPMLPSPETPRPLKNPTSNVLEQPSKGDPGAFSFEIKDTGELAMSWGD</sequence>
<evidence type="ECO:0000313" key="3">
    <source>
        <dbReference type="Proteomes" id="UP000305067"/>
    </source>
</evidence>
<feature type="compositionally biased region" description="Low complexity" evidence="1">
    <location>
        <begin position="100"/>
        <end position="120"/>
    </location>
</feature>
<name>A0A5C3QM40_9AGAR</name>
<feature type="region of interest" description="Disordered" evidence="1">
    <location>
        <begin position="201"/>
        <end position="299"/>
    </location>
</feature>
<feature type="compositionally biased region" description="Low complexity" evidence="1">
    <location>
        <begin position="147"/>
        <end position="156"/>
    </location>
</feature>
<dbReference type="EMBL" id="ML178821">
    <property type="protein sequence ID" value="TFL02993.1"/>
    <property type="molecule type" value="Genomic_DNA"/>
</dbReference>
<dbReference type="Proteomes" id="UP000305067">
    <property type="component" value="Unassembled WGS sequence"/>
</dbReference>
<proteinExistence type="predicted"/>
<dbReference type="AlphaFoldDB" id="A0A5C3QM40"/>
<gene>
    <name evidence="2" type="ORF">BDV98DRAFT_603333</name>
</gene>
<keyword evidence="3" id="KW-1185">Reference proteome</keyword>
<reference evidence="2 3" key="1">
    <citation type="journal article" date="2019" name="Nat. Ecol. Evol.">
        <title>Megaphylogeny resolves global patterns of mushroom evolution.</title>
        <authorList>
            <person name="Varga T."/>
            <person name="Krizsan K."/>
            <person name="Foldi C."/>
            <person name="Dima B."/>
            <person name="Sanchez-Garcia M."/>
            <person name="Sanchez-Ramirez S."/>
            <person name="Szollosi G.J."/>
            <person name="Szarkandi J.G."/>
            <person name="Papp V."/>
            <person name="Albert L."/>
            <person name="Andreopoulos W."/>
            <person name="Angelini C."/>
            <person name="Antonin V."/>
            <person name="Barry K.W."/>
            <person name="Bougher N.L."/>
            <person name="Buchanan P."/>
            <person name="Buyck B."/>
            <person name="Bense V."/>
            <person name="Catcheside P."/>
            <person name="Chovatia M."/>
            <person name="Cooper J."/>
            <person name="Damon W."/>
            <person name="Desjardin D."/>
            <person name="Finy P."/>
            <person name="Geml J."/>
            <person name="Haridas S."/>
            <person name="Hughes K."/>
            <person name="Justo A."/>
            <person name="Karasinski D."/>
            <person name="Kautmanova I."/>
            <person name="Kiss B."/>
            <person name="Kocsube S."/>
            <person name="Kotiranta H."/>
            <person name="LaButti K.M."/>
            <person name="Lechner B.E."/>
            <person name="Liimatainen K."/>
            <person name="Lipzen A."/>
            <person name="Lukacs Z."/>
            <person name="Mihaltcheva S."/>
            <person name="Morgado L.N."/>
            <person name="Niskanen T."/>
            <person name="Noordeloos M.E."/>
            <person name="Ohm R.A."/>
            <person name="Ortiz-Santana B."/>
            <person name="Ovrebo C."/>
            <person name="Racz N."/>
            <person name="Riley R."/>
            <person name="Savchenko A."/>
            <person name="Shiryaev A."/>
            <person name="Soop K."/>
            <person name="Spirin V."/>
            <person name="Szebenyi C."/>
            <person name="Tomsovsky M."/>
            <person name="Tulloss R.E."/>
            <person name="Uehling J."/>
            <person name="Grigoriev I.V."/>
            <person name="Vagvolgyi C."/>
            <person name="Papp T."/>
            <person name="Martin F.M."/>
            <person name="Miettinen O."/>
            <person name="Hibbett D.S."/>
            <person name="Nagy L.G."/>
        </authorList>
    </citation>
    <scope>NUCLEOTIDE SEQUENCE [LARGE SCALE GENOMIC DNA]</scope>
    <source>
        <strain evidence="2 3">CBS 309.79</strain>
    </source>
</reference>
<evidence type="ECO:0000256" key="1">
    <source>
        <dbReference type="SAM" id="MobiDB-lite"/>
    </source>
</evidence>
<feature type="region of interest" description="Disordered" evidence="1">
    <location>
        <begin position="145"/>
        <end position="185"/>
    </location>
</feature>
<organism evidence="2 3">
    <name type="scientific">Pterulicium gracile</name>
    <dbReference type="NCBI Taxonomy" id="1884261"/>
    <lineage>
        <taxon>Eukaryota</taxon>
        <taxon>Fungi</taxon>
        <taxon>Dikarya</taxon>
        <taxon>Basidiomycota</taxon>
        <taxon>Agaricomycotina</taxon>
        <taxon>Agaricomycetes</taxon>
        <taxon>Agaricomycetidae</taxon>
        <taxon>Agaricales</taxon>
        <taxon>Pleurotineae</taxon>
        <taxon>Pterulaceae</taxon>
        <taxon>Pterulicium</taxon>
    </lineage>
</organism>
<dbReference type="STRING" id="1884261.A0A5C3QM40"/>
<accession>A0A5C3QM40</accession>
<evidence type="ECO:0000313" key="2">
    <source>
        <dbReference type="EMBL" id="TFL02993.1"/>
    </source>
</evidence>
<feature type="compositionally biased region" description="Basic and acidic residues" evidence="1">
    <location>
        <begin position="223"/>
        <end position="240"/>
    </location>
</feature>